<accession>A0A061DA77</accession>
<dbReference type="AlphaFoldDB" id="A0A061DA77"/>
<proteinExistence type="predicted"/>
<protein>
    <submittedName>
        <fullName evidence="1">Uncharacterized protein</fullName>
    </submittedName>
</protein>
<dbReference type="GeneID" id="24565403"/>
<gene>
    <name evidence="1" type="ORF">BBBOND_0307660</name>
</gene>
<keyword evidence="2" id="KW-1185">Reference proteome</keyword>
<organism evidence="1 2">
    <name type="scientific">Babesia bigemina</name>
    <dbReference type="NCBI Taxonomy" id="5866"/>
    <lineage>
        <taxon>Eukaryota</taxon>
        <taxon>Sar</taxon>
        <taxon>Alveolata</taxon>
        <taxon>Apicomplexa</taxon>
        <taxon>Aconoidasida</taxon>
        <taxon>Piroplasmida</taxon>
        <taxon>Babesiidae</taxon>
        <taxon>Babesia</taxon>
    </lineage>
</organism>
<name>A0A061DA77_BABBI</name>
<evidence type="ECO:0000313" key="2">
    <source>
        <dbReference type="Proteomes" id="UP000033188"/>
    </source>
</evidence>
<sequence>MRVVDWLHCRGWTDKVLSEFHTPQITLAFTYVCLKTSYYLYTHADGRYAVKFGTEGTMEKTSEPKYDPKQMVIKYTKRKTDA</sequence>
<dbReference type="KEGG" id="bbig:BBBOND_0307660"/>
<reference evidence="2" key="1">
    <citation type="journal article" date="2014" name="Nucleic Acids Res.">
        <title>The evolutionary dynamics of variant antigen genes in Babesia reveal a history of genomic innovation underlying host-parasite interaction.</title>
        <authorList>
            <person name="Jackson A.P."/>
            <person name="Otto T.D."/>
            <person name="Darby A."/>
            <person name="Ramaprasad A."/>
            <person name="Xia D."/>
            <person name="Echaide I.E."/>
            <person name="Farber M."/>
            <person name="Gahlot S."/>
            <person name="Gamble J."/>
            <person name="Gupta D."/>
            <person name="Gupta Y."/>
            <person name="Jackson L."/>
            <person name="Malandrin L."/>
            <person name="Malas T.B."/>
            <person name="Moussa E."/>
            <person name="Nair M."/>
            <person name="Reid A.J."/>
            <person name="Sanders M."/>
            <person name="Sharma J."/>
            <person name="Tracey A."/>
            <person name="Quail M.A."/>
            <person name="Weir W."/>
            <person name="Wastling J.M."/>
            <person name="Hall N."/>
            <person name="Willadsen P."/>
            <person name="Lingelbach K."/>
            <person name="Shiels B."/>
            <person name="Tait A."/>
            <person name="Berriman M."/>
            <person name="Allred D.R."/>
            <person name="Pain A."/>
        </authorList>
    </citation>
    <scope>NUCLEOTIDE SEQUENCE [LARGE SCALE GENOMIC DNA]</scope>
    <source>
        <strain evidence="2">Bond</strain>
    </source>
</reference>
<dbReference type="EMBL" id="LK391709">
    <property type="protein sequence ID" value="CDR96862.1"/>
    <property type="molecule type" value="Genomic_DNA"/>
</dbReference>
<dbReference type="VEuPathDB" id="PiroplasmaDB:BBBOND_0307660"/>
<evidence type="ECO:0000313" key="1">
    <source>
        <dbReference type="EMBL" id="CDR96862.1"/>
    </source>
</evidence>
<dbReference type="RefSeq" id="XP_012769048.1">
    <property type="nucleotide sequence ID" value="XM_012913594.1"/>
</dbReference>
<dbReference type="Proteomes" id="UP000033188">
    <property type="component" value="Chromosome 3"/>
</dbReference>